<proteinExistence type="predicted"/>
<protein>
    <submittedName>
        <fullName evidence="3">NAD-dependent aldehyde dehydrogenase</fullName>
    </submittedName>
</protein>
<dbReference type="InterPro" id="IPR016163">
    <property type="entry name" value="Ald_DH_C"/>
</dbReference>
<comment type="caution">
    <text evidence="3">The sequence shown here is derived from an EMBL/GenBank/DDBJ whole genome shotgun (WGS) entry which is preliminary data.</text>
</comment>
<dbReference type="AlphaFoldDB" id="A0A0G1W385"/>
<dbReference type="Gene3D" id="3.40.309.10">
    <property type="entry name" value="Aldehyde Dehydrogenase, Chain A, domain 2"/>
    <property type="match status" value="1"/>
</dbReference>
<evidence type="ECO:0000259" key="2">
    <source>
        <dbReference type="Pfam" id="PF00171"/>
    </source>
</evidence>
<organism evidence="3 4">
    <name type="scientific">Candidatus Amesbacteria bacterium GW2011_GWC2_47_8</name>
    <dbReference type="NCBI Taxonomy" id="1618367"/>
    <lineage>
        <taxon>Bacteria</taxon>
        <taxon>Candidatus Amesiibacteriota</taxon>
    </lineage>
</organism>
<evidence type="ECO:0000256" key="1">
    <source>
        <dbReference type="ARBA" id="ARBA00023002"/>
    </source>
</evidence>
<dbReference type="PROSITE" id="PS00070">
    <property type="entry name" value="ALDEHYDE_DEHYDR_CYS"/>
    <property type="match status" value="1"/>
</dbReference>
<dbReference type="SUPFAM" id="SSF53720">
    <property type="entry name" value="ALDH-like"/>
    <property type="match status" value="1"/>
</dbReference>
<dbReference type="InterPro" id="IPR015590">
    <property type="entry name" value="Aldehyde_DH_dom"/>
</dbReference>
<dbReference type="Proteomes" id="UP000034265">
    <property type="component" value="Unassembled WGS sequence"/>
</dbReference>
<dbReference type="CDD" id="cd07078">
    <property type="entry name" value="ALDH"/>
    <property type="match status" value="1"/>
</dbReference>
<dbReference type="InterPro" id="IPR016162">
    <property type="entry name" value="Ald_DH_N"/>
</dbReference>
<name>A0A0G1W385_9BACT</name>
<sequence>MCADLLMESGFPDGVFNLIIGSKDVGRMLIDAPIDLVWFTGSTKAGLEIYKKCGEKFVKAICEMGGSSAGIVFVDADLEVTMENLYWARFLNCGQVCSAVKRLFIEKPVYDQVLQKFVDRLKQVKIGNPLEEVDFGPLVFPKQVTKLEEVVADAVSNGAKVVVGGKRPAGKEYAKGNYFEPTILTNVNFKMRVMSEEVFGPVLPVVSFETEDQVVEMANNTEYGLTTNSQKTKQRGCSHKHR</sequence>
<feature type="domain" description="Aldehyde dehydrogenase" evidence="2">
    <location>
        <begin position="2"/>
        <end position="227"/>
    </location>
</feature>
<keyword evidence="1" id="KW-0560">Oxidoreductase</keyword>
<dbReference type="Pfam" id="PF00171">
    <property type="entry name" value="Aldedh"/>
    <property type="match status" value="1"/>
</dbReference>
<gene>
    <name evidence="3" type="ORF">UY11_C0002G0008</name>
</gene>
<dbReference type="EMBL" id="LCOT01000002">
    <property type="protein sequence ID" value="KKU84853.1"/>
    <property type="molecule type" value="Genomic_DNA"/>
</dbReference>
<dbReference type="InterPro" id="IPR016161">
    <property type="entry name" value="Ald_DH/histidinol_DH"/>
</dbReference>
<evidence type="ECO:0000313" key="3">
    <source>
        <dbReference type="EMBL" id="KKU84853.1"/>
    </source>
</evidence>
<dbReference type="InterPro" id="IPR016160">
    <property type="entry name" value="Ald_DH_CS_CYS"/>
</dbReference>
<dbReference type="PANTHER" id="PTHR11699">
    <property type="entry name" value="ALDEHYDE DEHYDROGENASE-RELATED"/>
    <property type="match status" value="1"/>
</dbReference>
<accession>A0A0G1W385</accession>
<evidence type="ECO:0000313" key="4">
    <source>
        <dbReference type="Proteomes" id="UP000034265"/>
    </source>
</evidence>
<dbReference type="Gene3D" id="3.40.605.10">
    <property type="entry name" value="Aldehyde Dehydrogenase, Chain A, domain 1"/>
    <property type="match status" value="1"/>
</dbReference>
<reference evidence="3 4" key="1">
    <citation type="journal article" date="2015" name="Nature">
        <title>rRNA introns, odd ribosomes, and small enigmatic genomes across a large radiation of phyla.</title>
        <authorList>
            <person name="Brown C.T."/>
            <person name="Hug L.A."/>
            <person name="Thomas B.C."/>
            <person name="Sharon I."/>
            <person name="Castelle C.J."/>
            <person name="Singh A."/>
            <person name="Wilkins M.J."/>
            <person name="Williams K.H."/>
            <person name="Banfield J.F."/>
        </authorList>
    </citation>
    <scope>NUCLEOTIDE SEQUENCE [LARGE SCALE GENOMIC DNA]</scope>
</reference>
<dbReference type="GO" id="GO:0016620">
    <property type="term" value="F:oxidoreductase activity, acting on the aldehyde or oxo group of donors, NAD or NADP as acceptor"/>
    <property type="evidence" value="ECO:0007669"/>
    <property type="project" value="InterPro"/>
</dbReference>